<dbReference type="Proteomes" id="UP001271249">
    <property type="component" value="Unassembled WGS sequence"/>
</dbReference>
<protein>
    <submittedName>
        <fullName evidence="1">Uncharacterized protein</fullName>
    </submittedName>
</protein>
<sequence length="74" mass="8254">MSAQVIYRAFGAKEVRQLKEVYDRARSVHAKYSESHVAGRAARKLIDAFEAVIGPDGTVLNTRWLNETDPQGHA</sequence>
<dbReference type="RefSeq" id="WP_320278108.1">
    <property type="nucleotide sequence ID" value="NZ_JAVIJB010000024.1"/>
</dbReference>
<evidence type="ECO:0000313" key="2">
    <source>
        <dbReference type="Proteomes" id="UP001271249"/>
    </source>
</evidence>
<accession>A0ABU4Z3A2</accession>
<reference evidence="1 2" key="1">
    <citation type="submission" date="2023-08" db="EMBL/GenBank/DDBJ databases">
        <title>Implementing the SeqCode for naming new Mesorhizobium species isolated from Vachellia karroo root nodules.</title>
        <authorList>
            <person name="Van Lill M."/>
        </authorList>
    </citation>
    <scope>NUCLEOTIDE SEQUENCE [LARGE SCALE GENOMIC DNA]</scope>
    <source>
        <strain evidence="1 2">VK22B</strain>
    </source>
</reference>
<proteinExistence type="predicted"/>
<comment type="caution">
    <text evidence="1">The sequence shown here is derived from an EMBL/GenBank/DDBJ whole genome shotgun (WGS) entry which is preliminary data.</text>
</comment>
<gene>
    <name evidence="1" type="ORF">RFN29_15910</name>
</gene>
<name>A0ABU4Z3A2_9HYPH</name>
<keyword evidence="2" id="KW-1185">Reference proteome</keyword>
<dbReference type="EMBL" id="JAVIJC010000015">
    <property type="protein sequence ID" value="MDX8493058.1"/>
    <property type="molecule type" value="Genomic_DNA"/>
</dbReference>
<organism evidence="1 2">
    <name type="scientific">Mesorhizobium captivum</name>
    <dbReference type="NCBI Taxonomy" id="3072319"/>
    <lineage>
        <taxon>Bacteria</taxon>
        <taxon>Pseudomonadati</taxon>
        <taxon>Pseudomonadota</taxon>
        <taxon>Alphaproteobacteria</taxon>
        <taxon>Hyphomicrobiales</taxon>
        <taxon>Phyllobacteriaceae</taxon>
        <taxon>Mesorhizobium</taxon>
    </lineage>
</organism>
<evidence type="ECO:0000313" key="1">
    <source>
        <dbReference type="EMBL" id="MDX8493058.1"/>
    </source>
</evidence>